<dbReference type="InterPro" id="IPR051916">
    <property type="entry name" value="GPI-anchor_lipid_remodeler"/>
</dbReference>
<dbReference type="STRING" id="1249627.D779_2370"/>
<evidence type="ECO:0000259" key="1">
    <source>
        <dbReference type="Pfam" id="PF03372"/>
    </source>
</evidence>
<dbReference type="PANTHER" id="PTHR14859">
    <property type="entry name" value="CALCOFLUOR WHITE HYPERSENSITIVE PROTEIN PRECURSOR"/>
    <property type="match status" value="1"/>
</dbReference>
<reference evidence="2 3" key="1">
    <citation type="submission" date="2012-11" db="EMBL/GenBank/DDBJ databases">
        <title>Genome assembly of Thiorhodococcus sp. AK35.</title>
        <authorList>
            <person name="Nupur N."/>
            <person name="Khatri I."/>
            <person name="Subramanian S."/>
            <person name="Pinnaka A."/>
        </authorList>
    </citation>
    <scope>NUCLEOTIDE SEQUENCE [LARGE SCALE GENOMIC DNA]</scope>
    <source>
        <strain evidence="2 3">AK35</strain>
    </source>
</reference>
<dbReference type="InterPro" id="IPR036691">
    <property type="entry name" value="Endo/exonu/phosph_ase_sf"/>
</dbReference>
<dbReference type="Pfam" id="PF03372">
    <property type="entry name" value="Exo_endo_phos"/>
    <property type="match status" value="1"/>
</dbReference>
<dbReference type="SUPFAM" id="SSF56219">
    <property type="entry name" value="DNase I-like"/>
    <property type="match status" value="1"/>
</dbReference>
<accession>W9V4V4</accession>
<dbReference type="EMBL" id="AONC01000039">
    <property type="protein sequence ID" value="EXJ14578.1"/>
    <property type="molecule type" value="Genomic_DNA"/>
</dbReference>
<dbReference type="GO" id="GO:0003824">
    <property type="term" value="F:catalytic activity"/>
    <property type="evidence" value="ECO:0007669"/>
    <property type="project" value="InterPro"/>
</dbReference>
<dbReference type="eggNOG" id="COG3568">
    <property type="taxonomic scope" value="Bacteria"/>
</dbReference>
<proteinExistence type="predicted"/>
<name>W9V4V4_9GAMM</name>
<protein>
    <recommendedName>
        <fullName evidence="1">Endonuclease/exonuclease/phosphatase domain-containing protein</fullName>
    </recommendedName>
</protein>
<dbReference type="GO" id="GO:0016020">
    <property type="term" value="C:membrane"/>
    <property type="evidence" value="ECO:0007669"/>
    <property type="project" value="GOC"/>
</dbReference>
<organism evidence="2 3">
    <name type="scientific">Imhoffiella purpurea</name>
    <dbReference type="NCBI Taxonomy" id="1249627"/>
    <lineage>
        <taxon>Bacteria</taxon>
        <taxon>Pseudomonadati</taxon>
        <taxon>Pseudomonadota</taxon>
        <taxon>Gammaproteobacteria</taxon>
        <taxon>Chromatiales</taxon>
        <taxon>Chromatiaceae</taxon>
        <taxon>Imhoffiella</taxon>
    </lineage>
</organism>
<evidence type="ECO:0000313" key="2">
    <source>
        <dbReference type="EMBL" id="EXJ14578.1"/>
    </source>
</evidence>
<dbReference type="Gene3D" id="3.60.10.10">
    <property type="entry name" value="Endonuclease/exonuclease/phosphatase"/>
    <property type="match status" value="1"/>
</dbReference>
<dbReference type="Proteomes" id="UP000019460">
    <property type="component" value="Unassembled WGS sequence"/>
</dbReference>
<gene>
    <name evidence="2" type="ORF">D779_2370</name>
</gene>
<sequence>MTLSVATYNIHRSMGVDRRIDDGRILDVILGLDADLVALQEVETPLKPEPEFVSLMQRLRHQGYRPVPGPTVSFERATYGNVLLSRLPIQGRRHVDLSYPGREPRALIDVSVEMKGADMKEPPADSVGCPLRCFATHLGLSAAERRCQLARISERLSRLERRAEGMHPTILLGDFNEWRRHPRRLAVIDAWLRPAPIPSTFPGCLPLLPLDRIWYGGGLRLERIEVIRTKLTRVASDHLPLKASLVYRGGSSL</sequence>
<dbReference type="AlphaFoldDB" id="W9V4V4"/>
<dbReference type="PANTHER" id="PTHR14859:SF15">
    <property type="entry name" value="ENDONUCLEASE_EXONUCLEASE_PHOSPHATASE DOMAIN-CONTAINING PROTEIN"/>
    <property type="match status" value="1"/>
</dbReference>
<dbReference type="InterPro" id="IPR005135">
    <property type="entry name" value="Endo/exonuclease/phosphatase"/>
</dbReference>
<comment type="caution">
    <text evidence="2">The sequence shown here is derived from an EMBL/GenBank/DDBJ whole genome shotgun (WGS) entry which is preliminary data.</text>
</comment>
<dbReference type="GO" id="GO:0006506">
    <property type="term" value="P:GPI anchor biosynthetic process"/>
    <property type="evidence" value="ECO:0007669"/>
    <property type="project" value="TreeGrafter"/>
</dbReference>
<evidence type="ECO:0000313" key="3">
    <source>
        <dbReference type="Proteomes" id="UP000019460"/>
    </source>
</evidence>
<feature type="domain" description="Endonuclease/exonuclease/phosphatase" evidence="1">
    <location>
        <begin position="6"/>
        <end position="238"/>
    </location>
</feature>
<keyword evidence="3" id="KW-1185">Reference proteome</keyword>